<dbReference type="GO" id="GO:0005669">
    <property type="term" value="C:transcription factor TFIID complex"/>
    <property type="evidence" value="ECO:0007669"/>
    <property type="project" value="InterPro"/>
</dbReference>
<proteinExistence type="predicted"/>
<evidence type="ECO:0000313" key="4">
    <source>
        <dbReference type="EMBL" id="CAI9270128.1"/>
    </source>
</evidence>
<gene>
    <name evidence="4" type="ORF">LSALG_LOCUS10463</name>
</gene>
<dbReference type="GO" id="GO:0051123">
    <property type="term" value="P:RNA polymerase II preinitiation complex assembly"/>
    <property type="evidence" value="ECO:0007669"/>
    <property type="project" value="TreeGrafter"/>
</dbReference>
<dbReference type="GO" id="GO:0017025">
    <property type="term" value="F:TBP-class protein binding"/>
    <property type="evidence" value="ECO:0007669"/>
    <property type="project" value="InterPro"/>
</dbReference>
<sequence>MWQWIPKLEDSTTGYWDTGSGGLGGEEYDDMRCVGLGVRFESSIIKMDISSEFDEYNVEQISKADRYMRNCLKRGSWVMKRNFRIPLEEELRKMVTLENVCAFESMLTGMYRLELLGINMTHPCGFSSAMNQLPTKAIALAAASHIERELQITPWNLSSNFVVQIRIEETLKYWRLMVLVIHLVED</sequence>
<evidence type="ECO:0000259" key="3">
    <source>
        <dbReference type="Pfam" id="PF12157"/>
    </source>
</evidence>
<protein>
    <recommendedName>
        <fullName evidence="3">Transcription initiation factor TFIID subunit 1 histone acetyltransferase domain-containing protein</fullName>
    </recommendedName>
</protein>
<dbReference type="InterPro" id="IPR040240">
    <property type="entry name" value="TAF1"/>
</dbReference>
<dbReference type="PANTHER" id="PTHR13900">
    <property type="entry name" value="TRANSCRIPTION INITIATION FACTOR TFIID"/>
    <property type="match status" value="1"/>
</dbReference>
<name>A0AA35VJL1_LACSI</name>
<dbReference type="InterPro" id="IPR022591">
    <property type="entry name" value="TAF1_HAT_dom"/>
</dbReference>
<keyword evidence="5" id="KW-1185">Reference proteome</keyword>
<dbReference type="PANTHER" id="PTHR13900:SF0">
    <property type="entry name" value="TRANSCRIPTION INITIATION FACTOR TFIID SUBUNIT 1"/>
    <property type="match status" value="1"/>
</dbReference>
<evidence type="ECO:0000313" key="5">
    <source>
        <dbReference type="Proteomes" id="UP001177003"/>
    </source>
</evidence>
<reference evidence="4" key="1">
    <citation type="submission" date="2023-04" db="EMBL/GenBank/DDBJ databases">
        <authorList>
            <person name="Vijverberg K."/>
            <person name="Xiong W."/>
            <person name="Schranz E."/>
        </authorList>
    </citation>
    <scope>NUCLEOTIDE SEQUENCE</scope>
</reference>
<organism evidence="4 5">
    <name type="scientific">Lactuca saligna</name>
    <name type="common">Willowleaf lettuce</name>
    <dbReference type="NCBI Taxonomy" id="75948"/>
    <lineage>
        <taxon>Eukaryota</taxon>
        <taxon>Viridiplantae</taxon>
        <taxon>Streptophyta</taxon>
        <taxon>Embryophyta</taxon>
        <taxon>Tracheophyta</taxon>
        <taxon>Spermatophyta</taxon>
        <taxon>Magnoliopsida</taxon>
        <taxon>eudicotyledons</taxon>
        <taxon>Gunneridae</taxon>
        <taxon>Pentapetalae</taxon>
        <taxon>asterids</taxon>
        <taxon>campanulids</taxon>
        <taxon>Asterales</taxon>
        <taxon>Asteraceae</taxon>
        <taxon>Cichorioideae</taxon>
        <taxon>Cichorieae</taxon>
        <taxon>Lactucinae</taxon>
        <taxon>Lactuca</taxon>
    </lineage>
</organism>
<dbReference type="GO" id="GO:0016251">
    <property type="term" value="F:RNA polymerase II general transcription initiation factor activity"/>
    <property type="evidence" value="ECO:0007669"/>
    <property type="project" value="InterPro"/>
</dbReference>
<comment type="subcellular location">
    <subcellularLocation>
        <location evidence="1">Nucleus</location>
    </subcellularLocation>
</comment>
<dbReference type="AlphaFoldDB" id="A0AA35VJL1"/>
<dbReference type="GO" id="GO:0004402">
    <property type="term" value="F:histone acetyltransferase activity"/>
    <property type="evidence" value="ECO:0007669"/>
    <property type="project" value="InterPro"/>
</dbReference>
<dbReference type="Proteomes" id="UP001177003">
    <property type="component" value="Chromosome 1"/>
</dbReference>
<feature type="domain" description="Transcription initiation factor TFIID subunit 1 histone acetyltransferase" evidence="3">
    <location>
        <begin position="60"/>
        <end position="164"/>
    </location>
</feature>
<dbReference type="Pfam" id="PF12157">
    <property type="entry name" value="DUF3591"/>
    <property type="match status" value="1"/>
</dbReference>
<dbReference type="EMBL" id="OX465077">
    <property type="protein sequence ID" value="CAI9270128.1"/>
    <property type="molecule type" value="Genomic_DNA"/>
</dbReference>
<keyword evidence="2" id="KW-0539">Nucleus</keyword>
<accession>A0AA35VJL1</accession>
<evidence type="ECO:0000256" key="2">
    <source>
        <dbReference type="ARBA" id="ARBA00023242"/>
    </source>
</evidence>
<evidence type="ECO:0000256" key="1">
    <source>
        <dbReference type="ARBA" id="ARBA00004123"/>
    </source>
</evidence>